<reference evidence="1 2" key="1">
    <citation type="submission" date="2018-11" db="EMBL/GenBank/DDBJ databases">
        <authorList>
            <consortium name="Pathogen Informatics"/>
        </authorList>
    </citation>
    <scope>NUCLEOTIDE SEQUENCE [LARGE SCALE GENOMIC DNA]</scope>
</reference>
<proteinExistence type="predicted"/>
<dbReference type="EMBL" id="UYYB01117765">
    <property type="protein sequence ID" value="VDM82449.1"/>
    <property type="molecule type" value="Genomic_DNA"/>
</dbReference>
<gene>
    <name evidence="1" type="ORF">SVUK_LOCUS17447</name>
</gene>
<name>A0A3P7JR22_STRVU</name>
<organism evidence="1 2">
    <name type="scientific">Strongylus vulgaris</name>
    <name type="common">Blood worm</name>
    <dbReference type="NCBI Taxonomy" id="40348"/>
    <lineage>
        <taxon>Eukaryota</taxon>
        <taxon>Metazoa</taxon>
        <taxon>Ecdysozoa</taxon>
        <taxon>Nematoda</taxon>
        <taxon>Chromadorea</taxon>
        <taxon>Rhabditida</taxon>
        <taxon>Rhabditina</taxon>
        <taxon>Rhabditomorpha</taxon>
        <taxon>Strongyloidea</taxon>
        <taxon>Strongylidae</taxon>
        <taxon>Strongylus</taxon>
    </lineage>
</organism>
<dbReference type="AlphaFoldDB" id="A0A3P7JR22"/>
<evidence type="ECO:0000313" key="1">
    <source>
        <dbReference type="EMBL" id="VDM82449.1"/>
    </source>
</evidence>
<dbReference type="Proteomes" id="UP000270094">
    <property type="component" value="Unassembled WGS sequence"/>
</dbReference>
<feature type="non-terminal residue" evidence="1">
    <location>
        <position position="1"/>
    </location>
</feature>
<protein>
    <submittedName>
        <fullName evidence="1">Uncharacterized protein</fullName>
    </submittedName>
</protein>
<sequence length="219" mass="22035">FLLNLAIVGLVEGLIAELAEVVISFVAAVSKSFIEVEEALLRRSVSSTAAVAVGSGANFLRVTVDCPNVVDTSAVVAGAVIVLIIVSEEARVSVEVALKVEFIGKSVVILAALVVGGQEIVVSGLPVLFQAVSALKVVAEVPCFTVVTVLSDNVALISADLAAVVTAKVANDATVDVLSVAVCSAAVLEIPAIAGDDNLVDCVAVVSGKLTDGVDAVEA</sequence>
<accession>A0A3P7JR22</accession>
<evidence type="ECO:0000313" key="2">
    <source>
        <dbReference type="Proteomes" id="UP000270094"/>
    </source>
</evidence>
<keyword evidence="2" id="KW-1185">Reference proteome</keyword>